<dbReference type="Proteomes" id="UP001234916">
    <property type="component" value="Chromosome"/>
</dbReference>
<dbReference type="InterPro" id="IPR000119">
    <property type="entry name" value="Hist_DNA-bd"/>
</dbReference>
<accession>A0AA49FNC2</accession>
<dbReference type="CDD" id="cd13831">
    <property type="entry name" value="HU"/>
    <property type="match status" value="1"/>
</dbReference>
<dbReference type="SUPFAM" id="SSF47729">
    <property type="entry name" value="IHF-like DNA-binding proteins"/>
    <property type="match status" value="1"/>
</dbReference>
<dbReference type="InterPro" id="IPR020816">
    <property type="entry name" value="Histone-like_DNA-bd_CS"/>
</dbReference>
<proteinExistence type="inferred from homology"/>
<dbReference type="GO" id="GO:0003677">
    <property type="term" value="F:DNA binding"/>
    <property type="evidence" value="ECO:0007669"/>
    <property type="project" value="UniProtKB-KW"/>
</dbReference>
<dbReference type="PANTHER" id="PTHR33175:SF3">
    <property type="entry name" value="DNA-BINDING PROTEIN HU-BETA"/>
    <property type="match status" value="1"/>
</dbReference>
<name>A0AA49FNC2_9PROT</name>
<dbReference type="PROSITE" id="PS00045">
    <property type="entry name" value="HISTONE_LIKE"/>
    <property type="match status" value="1"/>
</dbReference>
<comment type="similarity">
    <text evidence="1 4">Belongs to the bacterial histone-like protein family.</text>
</comment>
<dbReference type="PRINTS" id="PR01727">
    <property type="entry name" value="DNABINDINGHU"/>
</dbReference>
<organism evidence="5">
    <name type="scientific">Candidatus Nitricoxidivorans perseverans</name>
    <dbReference type="NCBI Taxonomy" id="2975601"/>
    <lineage>
        <taxon>Bacteria</taxon>
        <taxon>Pseudomonadati</taxon>
        <taxon>Pseudomonadota</taxon>
        <taxon>Betaproteobacteria</taxon>
        <taxon>Nitrosomonadales</taxon>
        <taxon>Sterolibacteriaceae</taxon>
        <taxon>Candidatus Nitricoxidivorans</taxon>
    </lineage>
</organism>
<dbReference type="AlphaFoldDB" id="A0AA49FNC2"/>
<dbReference type="Gene3D" id="4.10.520.10">
    <property type="entry name" value="IHF-like DNA-binding proteins"/>
    <property type="match status" value="1"/>
</dbReference>
<keyword evidence="3 5" id="KW-0238">DNA-binding</keyword>
<evidence type="ECO:0000313" key="5">
    <source>
        <dbReference type="EMBL" id="WIM06994.1"/>
    </source>
</evidence>
<dbReference type="SMART" id="SM00411">
    <property type="entry name" value="BHL"/>
    <property type="match status" value="1"/>
</dbReference>
<protein>
    <submittedName>
        <fullName evidence="5">HU family DNA-binding protein</fullName>
    </submittedName>
</protein>
<keyword evidence="2" id="KW-0226">DNA condensation</keyword>
<dbReference type="InterPro" id="IPR010992">
    <property type="entry name" value="IHF-like_DNA-bd_dom_sf"/>
</dbReference>
<dbReference type="KEGG" id="npv:OHM77_01275"/>
<evidence type="ECO:0000256" key="1">
    <source>
        <dbReference type="ARBA" id="ARBA00010529"/>
    </source>
</evidence>
<dbReference type="PANTHER" id="PTHR33175">
    <property type="entry name" value="DNA-BINDING PROTEIN HU"/>
    <property type="match status" value="1"/>
</dbReference>
<dbReference type="GO" id="GO:0030527">
    <property type="term" value="F:structural constituent of chromatin"/>
    <property type="evidence" value="ECO:0007669"/>
    <property type="project" value="InterPro"/>
</dbReference>
<gene>
    <name evidence="5" type="ORF">OHM77_01275</name>
</gene>
<sequence>MNKSELIEAIAKSSELTKADAERALNATIETIVKAVAKGDTVTLVGFGTFKSSKRAARTGRNPATGAAIKIAASTVPRFTAGATFKTAVAGKKAKKK</sequence>
<dbReference type="Pfam" id="PF00216">
    <property type="entry name" value="Bac_DNA_binding"/>
    <property type="match status" value="1"/>
</dbReference>
<evidence type="ECO:0000256" key="4">
    <source>
        <dbReference type="RuleBase" id="RU003939"/>
    </source>
</evidence>
<dbReference type="GO" id="GO:0030261">
    <property type="term" value="P:chromosome condensation"/>
    <property type="evidence" value="ECO:0007669"/>
    <property type="project" value="UniProtKB-KW"/>
</dbReference>
<evidence type="ECO:0000256" key="2">
    <source>
        <dbReference type="ARBA" id="ARBA00023067"/>
    </source>
</evidence>
<dbReference type="EMBL" id="CP107246">
    <property type="protein sequence ID" value="WIM06994.1"/>
    <property type="molecule type" value="Genomic_DNA"/>
</dbReference>
<dbReference type="GO" id="GO:0005829">
    <property type="term" value="C:cytosol"/>
    <property type="evidence" value="ECO:0007669"/>
    <property type="project" value="TreeGrafter"/>
</dbReference>
<evidence type="ECO:0000256" key="3">
    <source>
        <dbReference type="ARBA" id="ARBA00023125"/>
    </source>
</evidence>
<reference evidence="5" key="1">
    <citation type="journal article" date="2023" name="Nat. Microbiol.">
        <title>Enrichment and characterization of a nitric oxide-reducing microbial community in a continuous bioreactor.</title>
        <authorList>
            <person name="Garrido-Amador P."/>
            <person name="Stortenbeker N."/>
            <person name="Wessels H.J.C.T."/>
            <person name="Speth D.R."/>
            <person name="Garcia-Heredia I."/>
            <person name="Kartal B."/>
        </authorList>
    </citation>
    <scope>NUCLEOTIDE SEQUENCE</scope>
    <source>
        <strain evidence="5">MAG1</strain>
    </source>
</reference>